<dbReference type="CDD" id="cd03505">
    <property type="entry name" value="Delta9-FADS-like"/>
    <property type="match status" value="1"/>
</dbReference>
<dbReference type="GO" id="GO:0016020">
    <property type="term" value="C:membrane"/>
    <property type="evidence" value="ECO:0007669"/>
    <property type="project" value="UniProtKB-SubCell"/>
</dbReference>
<dbReference type="GO" id="GO:0006631">
    <property type="term" value="P:fatty acid metabolic process"/>
    <property type="evidence" value="ECO:0007669"/>
    <property type="project" value="UniProtKB-KW"/>
</dbReference>
<evidence type="ECO:0000256" key="7">
    <source>
        <dbReference type="ARBA" id="ARBA00023004"/>
    </source>
</evidence>
<dbReference type="InterPro" id="IPR005804">
    <property type="entry name" value="FA_desaturase_dom"/>
</dbReference>
<keyword evidence="3 11" id="KW-0812">Transmembrane</keyword>
<keyword evidence="4" id="KW-0276">Fatty acid metabolism</keyword>
<feature type="region of interest" description="Disordered" evidence="10">
    <location>
        <begin position="1"/>
        <end position="23"/>
    </location>
</feature>
<feature type="transmembrane region" description="Helical" evidence="11">
    <location>
        <begin position="32"/>
        <end position="54"/>
    </location>
</feature>
<dbReference type="InterPro" id="IPR015876">
    <property type="entry name" value="Acyl-CoA_DS"/>
</dbReference>
<name>A0A438MIP4_9ACTN</name>
<feature type="domain" description="Fatty acid desaturase" evidence="12">
    <location>
        <begin position="69"/>
        <end position="283"/>
    </location>
</feature>
<dbReference type="PRINTS" id="PR00075">
    <property type="entry name" value="FACDDSATRASE"/>
</dbReference>
<evidence type="ECO:0000313" key="13">
    <source>
        <dbReference type="EMBL" id="RVX45772.1"/>
    </source>
</evidence>
<sequence length="369" mass="39883">MTDTPTTRNTAAAGYDGSSPFPRSATPARTGIAPVTLTAAIVVAPFIALGAGIWLAWGSGVSLTDLLLAATFYMVTGLGVTVGFHRLLTHRSFTARPWLRVVLAVAGSMSFQGNLIDWVAVHRRHHAFTDRPGDPHSPYRYGTGLGGQLRGLAHAHLGWLFSSESTSATRYAADLLRNDPAMLRISRAFPAWCAASLLLPFAAGWAISGSLYGGLTAFIWAGLVRIALLQHVTWSVNSLCHMIGDQPHKTRRHDRSTDLWPLALLSFGESWHNGHHSQPGCARHGRGPRQIDPSARLIRLLERLGWATNVRWHPADGLQHRRMVAGKHTLRTTMHHFGGASTTGGHRGACLTDGRRPGSGARPSGTIPD</sequence>
<evidence type="ECO:0000256" key="10">
    <source>
        <dbReference type="SAM" id="MobiDB-lite"/>
    </source>
</evidence>
<evidence type="ECO:0000256" key="11">
    <source>
        <dbReference type="SAM" id="Phobius"/>
    </source>
</evidence>
<comment type="caution">
    <text evidence="13">The sequence shown here is derived from an EMBL/GenBank/DDBJ whole genome shotgun (WGS) entry which is preliminary data.</text>
</comment>
<keyword evidence="6" id="KW-0560">Oxidoreductase</keyword>
<evidence type="ECO:0000259" key="12">
    <source>
        <dbReference type="Pfam" id="PF00487"/>
    </source>
</evidence>
<evidence type="ECO:0000256" key="2">
    <source>
        <dbReference type="ARBA" id="ARBA00008749"/>
    </source>
</evidence>
<dbReference type="AlphaFoldDB" id="A0A438MIP4"/>
<keyword evidence="9 11" id="KW-0472">Membrane</keyword>
<evidence type="ECO:0000256" key="1">
    <source>
        <dbReference type="ARBA" id="ARBA00004141"/>
    </source>
</evidence>
<feature type="transmembrane region" description="Helical" evidence="11">
    <location>
        <begin position="211"/>
        <end position="228"/>
    </location>
</feature>
<keyword evidence="7" id="KW-0408">Iron</keyword>
<accession>A0A438MIP4</accession>
<dbReference type="GO" id="GO:0016717">
    <property type="term" value="F:oxidoreductase activity, acting on paired donors, with oxidation of a pair of donors resulting in the reduction of molecular oxygen to two molecules of water"/>
    <property type="evidence" value="ECO:0007669"/>
    <property type="project" value="InterPro"/>
</dbReference>
<feature type="transmembrane region" description="Helical" evidence="11">
    <location>
        <begin position="66"/>
        <end position="88"/>
    </location>
</feature>
<dbReference type="RefSeq" id="WP_127937452.1">
    <property type="nucleotide sequence ID" value="NZ_SAUN01000001.1"/>
</dbReference>
<evidence type="ECO:0000256" key="8">
    <source>
        <dbReference type="ARBA" id="ARBA00023098"/>
    </source>
</evidence>
<dbReference type="OrthoDB" id="19906at2"/>
<gene>
    <name evidence="13" type="ORF">EDD27_8589</name>
</gene>
<feature type="compositionally biased region" description="Low complexity" evidence="10">
    <location>
        <begin position="358"/>
        <end position="369"/>
    </location>
</feature>
<evidence type="ECO:0000256" key="4">
    <source>
        <dbReference type="ARBA" id="ARBA00022832"/>
    </source>
</evidence>
<evidence type="ECO:0000256" key="5">
    <source>
        <dbReference type="ARBA" id="ARBA00022989"/>
    </source>
</evidence>
<keyword evidence="8" id="KW-0443">Lipid metabolism</keyword>
<reference evidence="13 14" key="1">
    <citation type="submission" date="2019-01" db="EMBL/GenBank/DDBJ databases">
        <title>Sequencing the genomes of 1000 actinobacteria strains.</title>
        <authorList>
            <person name="Klenk H.-P."/>
        </authorList>
    </citation>
    <scope>NUCLEOTIDE SEQUENCE [LARGE SCALE GENOMIC DNA]</scope>
    <source>
        <strain evidence="13 14">DSM 43925</strain>
    </source>
</reference>
<dbReference type="PANTHER" id="PTHR11351:SF3">
    <property type="entry name" value="BLL4393 PROTEIN"/>
    <property type="match status" value="1"/>
</dbReference>
<comment type="similarity">
    <text evidence="2">Belongs to the fatty acid desaturase type 2 family.</text>
</comment>
<evidence type="ECO:0000256" key="6">
    <source>
        <dbReference type="ARBA" id="ARBA00023002"/>
    </source>
</evidence>
<dbReference type="Proteomes" id="UP000284824">
    <property type="component" value="Unassembled WGS sequence"/>
</dbReference>
<feature type="compositionally biased region" description="Polar residues" evidence="10">
    <location>
        <begin position="1"/>
        <end position="10"/>
    </location>
</feature>
<evidence type="ECO:0000256" key="3">
    <source>
        <dbReference type="ARBA" id="ARBA00022692"/>
    </source>
</evidence>
<comment type="subcellular location">
    <subcellularLocation>
        <location evidence="1">Membrane</location>
        <topology evidence="1">Multi-pass membrane protein</topology>
    </subcellularLocation>
</comment>
<protein>
    <submittedName>
        <fullName evidence="13">Stearoyl-CoA desaturase (Delta-9 desaturase)</fullName>
    </submittedName>
</protein>
<dbReference type="PANTHER" id="PTHR11351">
    <property type="entry name" value="ACYL-COA DESATURASE"/>
    <property type="match status" value="1"/>
</dbReference>
<keyword evidence="5 11" id="KW-1133">Transmembrane helix</keyword>
<dbReference type="EMBL" id="SAUN01000001">
    <property type="protein sequence ID" value="RVX45772.1"/>
    <property type="molecule type" value="Genomic_DNA"/>
</dbReference>
<evidence type="ECO:0000313" key="14">
    <source>
        <dbReference type="Proteomes" id="UP000284824"/>
    </source>
</evidence>
<evidence type="ECO:0000256" key="9">
    <source>
        <dbReference type="ARBA" id="ARBA00023136"/>
    </source>
</evidence>
<proteinExistence type="inferred from homology"/>
<dbReference type="Pfam" id="PF00487">
    <property type="entry name" value="FA_desaturase"/>
    <property type="match status" value="1"/>
</dbReference>
<organism evidence="13 14">
    <name type="scientific">Nonomuraea polychroma</name>
    <dbReference type="NCBI Taxonomy" id="46176"/>
    <lineage>
        <taxon>Bacteria</taxon>
        <taxon>Bacillati</taxon>
        <taxon>Actinomycetota</taxon>
        <taxon>Actinomycetes</taxon>
        <taxon>Streptosporangiales</taxon>
        <taxon>Streptosporangiaceae</taxon>
        <taxon>Nonomuraea</taxon>
    </lineage>
</organism>
<feature type="region of interest" description="Disordered" evidence="10">
    <location>
        <begin position="337"/>
        <end position="369"/>
    </location>
</feature>
<keyword evidence="14" id="KW-1185">Reference proteome</keyword>